<keyword evidence="2" id="KW-1133">Transmembrane helix</keyword>
<feature type="domain" description="Large ribosomal subunit protein bL12 C-terminal" evidence="3">
    <location>
        <begin position="62"/>
        <end position="89"/>
    </location>
</feature>
<name>A0A7Y6IHX7_9ACTN</name>
<keyword evidence="4" id="KW-0687">Ribonucleoprotein</keyword>
<evidence type="ECO:0000313" key="5">
    <source>
        <dbReference type="Proteomes" id="UP000546126"/>
    </source>
</evidence>
<dbReference type="EMBL" id="JABWGO010000001">
    <property type="protein sequence ID" value="NUW38550.1"/>
    <property type="molecule type" value="Genomic_DNA"/>
</dbReference>
<keyword evidence="2" id="KW-0812">Transmembrane</keyword>
<feature type="compositionally biased region" description="Pro residues" evidence="1">
    <location>
        <begin position="101"/>
        <end position="111"/>
    </location>
</feature>
<dbReference type="GO" id="GO:0003735">
    <property type="term" value="F:structural constituent of ribosome"/>
    <property type="evidence" value="ECO:0007669"/>
    <property type="project" value="InterPro"/>
</dbReference>
<dbReference type="Pfam" id="PF00542">
    <property type="entry name" value="Ribosomal_L12"/>
    <property type="match status" value="1"/>
</dbReference>
<evidence type="ECO:0000256" key="1">
    <source>
        <dbReference type="SAM" id="MobiDB-lite"/>
    </source>
</evidence>
<keyword evidence="2" id="KW-0472">Membrane</keyword>
<feature type="region of interest" description="Disordered" evidence="1">
    <location>
        <begin position="92"/>
        <end position="117"/>
    </location>
</feature>
<protein>
    <submittedName>
        <fullName evidence="4">Ribosomal protein L7/L12</fullName>
    </submittedName>
</protein>
<sequence length="167" mass="17651">MTTMNLGASWIIVPFGFVVLLAAIVAVTVTRATRGGTPPSRMPPPAGPQELDARVRHLAANGQAIHAIKLLRQHTGMGLKEAKDAVDGLAHGRPIRHPALQPHPTPRPVAPPTGHSADLASRVRALKCDGRTEQAVFLVRGETGMDHDEATAFVGSVREHPGTETAP</sequence>
<proteinExistence type="predicted"/>
<dbReference type="SUPFAM" id="SSF54736">
    <property type="entry name" value="ClpS-like"/>
    <property type="match status" value="1"/>
</dbReference>
<evidence type="ECO:0000313" key="4">
    <source>
        <dbReference type="EMBL" id="NUW38550.1"/>
    </source>
</evidence>
<organism evidence="4 5">
    <name type="scientific">Nonomuraea rhodomycinica</name>
    <dbReference type="NCBI Taxonomy" id="1712872"/>
    <lineage>
        <taxon>Bacteria</taxon>
        <taxon>Bacillati</taxon>
        <taxon>Actinomycetota</taxon>
        <taxon>Actinomycetes</taxon>
        <taxon>Streptosporangiales</taxon>
        <taxon>Streptosporangiaceae</taxon>
        <taxon>Nonomuraea</taxon>
    </lineage>
</organism>
<dbReference type="GO" id="GO:0006412">
    <property type="term" value="P:translation"/>
    <property type="evidence" value="ECO:0007669"/>
    <property type="project" value="InterPro"/>
</dbReference>
<keyword evidence="4" id="KW-0689">Ribosomal protein</keyword>
<accession>A0A7Y6IHX7</accession>
<dbReference type="Proteomes" id="UP000546126">
    <property type="component" value="Unassembled WGS sequence"/>
</dbReference>
<evidence type="ECO:0000259" key="3">
    <source>
        <dbReference type="Pfam" id="PF00542"/>
    </source>
</evidence>
<dbReference type="GO" id="GO:0005840">
    <property type="term" value="C:ribosome"/>
    <property type="evidence" value="ECO:0007669"/>
    <property type="project" value="UniProtKB-KW"/>
</dbReference>
<reference evidence="4 5" key="1">
    <citation type="submission" date="2020-06" db="EMBL/GenBank/DDBJ databases">
        <authorList>
            <person name="Chanama M."/>
        </authorList>
    </citation>
    <scope>NUCLEOTIDE SEQUENCE [LARGE SCALE GENOMIC DNA]</scope>
    <source>
        <strain evidence="4 5">TBRC6557</strain>
    </source>
</reference>
<dbReference type="InterPro" id="IPR013823">
    <property type="entry name" value="Ribosomal_bL12_C"/>
</dbReference>
<keyword evidence="5" id="KW-1185">Reference proteome</keyword>
<feature type="transmembrane region" description="Helical" evidence="2">
    <location>
        <begin position="6"/>
        <end position="29"/>
    </location>
</feature>
<comment type="caution">
    <text evidence="4">The sequence shown here is derived from an EMBL/GenBank/DDBJ whole genome shotgun (WGS) entry which is preliminary data.</text>
</comment>
<evidence type="ECO:0000256" key="2">
    <source>
        <dbReference type="SAM" id="Phobius"/>
    </source>
</evidence>
<gene>
    <name evidence="4" type="ORF">HT134_00180</name>
</gene>
<dbReference type="Gene3D" id="3.30.1390.10">
    <property type="match status" value="1"/>
</dbReference>
<dbReference type="AlphaFoldDB" id="A0A7Y6IHX7"/>
<dbReference type="InterPro" id="IPR014719">
    <property type="entry name" value="Ribosomal_bL12_C/ClpS-like"/>
</dbReference>